<reference evidence="4 5" key="1">
    <citation type="journal article" date="2016" name="Nat. Commun.">
        <title>Thousands of microbial genomes shed light on interconnected biogeochemical processes in an aquifer system.</title>
        <authorList>
            <person name="Anantharaman K."/>
            <person name="Brown C.T."/>
            <person name="Hug L.A."/>
            <person name="Sharon I."/>
            <person name="Castelle C.J."/>
            <person name="Probst A.J."/>
            <person name="Thomas B.C."/>
            <person name="Singh A."/>
            <person name="Wilkins M.J."/>
            <person name="Karaoz U."/>
            <person name="Brodie E.L."/>
            <person name="Williams K.H."/>
            <person name="Hubbard S.S."/>
            <person name="Banfield J.F."/>
        </authorList>
    </citation>
    <scope>NUCLEOTIDE SEQUENCE [LARGE SCALE GENOMIC DNA]</scope>
</reference>
<evidence type="ECO:0000256" key="1">
    <source>
        <dbReference type="SAM" id="Coils"/>
    </source>
</evidence>
<dbReference type="SUPFAM" id="SSF49299">
    <property type="entry name" value="PKD domain"/>
    <property type="match status" value="3"/>
</dbReference>
<feature type="domain" description="PKD" evidence="3">
    <location>
        <begin position="138"/>
        <end position="223"/>
    </location>
</feature>
<dbReference type="AlphaFoldDB" id="A0A1F6DW86"/>
<dbReference type="Pfam" id="PF01471">
    <property type="entry name" value="PG_binding_1"/>
    <property type="match status" value="1"/>
</dbReference>
<dbReference type="EMBL" id="MFLK01000039">
    <property type="protein sequence ID" value="OGG65663.1"/>
    <property type="molecule type" value="Genomic_DNA"/>
</dbReference>
<dbReference type="InterPro" id="IPR036366">
    <property type="entry name" value="PGBDSf"/>
</dbReference>
<feature type="coiled-coil region" evidence="1">
    <location>
        <begin position="25"/>
        <end position="52"/>
    </location>
</feature>
<dbReference type="Gene3D" id="2.60.40.10">
    <property type="entry name" value="Immunoglobulins"/>
    <property type="match status" value="3"/>
</dbReference>
<dbReference type="InterPro" id="IPR022409">
    <property type="entry name" value="PKD/Chitinase_dom"/>
</dbReference>
<dbReference type="InterPro" id="IPR000601">
    <property type="entry name" value="PKD_dom"/>
</dbReference>
<organism evidence="4 5">
    <name type="scientific">Candidatus Kaiserbacteria bacterium RIFCSPHIGHO2_02_FULL_55_20</name>
    <dbReference type="NCBI Taxonomy" id="1798497"/>
    <lineage>
        <taxon>Bacteria</taxon>
        <taxon>Candidatus Kaiseribacteriota</taxon>
    </lineage>
</organism>
<sequence>MNLKHISAGVALALLLPFAASALSFDDIQQQIARLLAQVTQLQEQLRILQTTATTTPVVRPTPPPRCPIFERVLYRGLRGDDVTALQGYLGVAQTGFFGPVTEQAVNAIQAEAGIAQVGMVGPQTHAWISGRCGGGGWNQTFSASPTSGAAPLQVVFNARSAPGVSVSSYSVDFGDGVSEPMFNNTPQPYTSTTDLDYSSRAPVTSMGAIHTYTSNGTYTAKLIYQPPTPQCPAGMYCAQAFPPAQIVGTVTTTVGGSTSGTSIDVSSPVSGQNVSQGDTLGISWTSQNAPAGSAVALWLMKQNDNRYITALACEPPVDGIDMCGWNNVGLIAGNQSTSGTYTWSVPVSQTSTQSVCAAGSSAYDCIKQYNVGVAYPCPQDSVGVCGARVTSGTYKIVAKLYTPADACLGGLCWPNSTPKYLASSQSGVFTIGGSSGTGGAPSITGLDAPTTLTVGQTGTWTVRLNTTNTGNLNYFVVWGDERWDMIPMGALSAAPPSIAASGTFTHAYQNAGTYSPKFTVSNSSGSAQTSATVTVGNTPVCTAMYRLCPAGTHNGGQCNQDCIPDATTTNTLSATPTSGNAPLYVNFSYPYNSSTNSGLYAVNFGDGTSGQMTPFLTAMPCLVGSKCSPQGGSWNVNHAYTSNGTYTAKLTTQGPSMCGSNGICTTDIVTKTLGTVTITVTGGRQICNEIGCTDWIPLTYQNTTAPTQVGESQVSTSGADGTGKYWCGAGPVSILQSTPCSPMQ</sequence>
<accession>A0A1F6DW86</accession>
<dbReference type="SMART" id="SM00089">
    <property type="entry name" value="PKD"/>
    <property type="match status" value="3"/>
</dbReference>
<dbReference type="Proteomes" id="UP000177652">
    <property type="component" value="Unassembled WGS sequence"/>
</dbReference>
<evidence type="ECO:0000256" key="2">
    <source>
        <dbReference type="SAM" id="SignalP"/>
    </source>
</evidence>
<keyword evidence="1" id="KW-0175">Coiled coil</keyword>
<dbReference type="PROSITE" id="PS50093">
    <property type="entry name" value="PKD"/>
    <property type="match status" value="3"/>
</dbReference>
<feature type="domain" description="PKD" evidence="3">
    <location>
        <begin position="483"/>
        <end position="536"/>
    </location>
</feature>
<feature type="chain" id="PRO_5009524008" description="PKD domain-containing protein" evidence="2">
    <location>
        <begin position="23"/>
        <end position="745"/>
    </location>
</feature>
<protein>
    <recommendedName>
        <fullName evidence="3">PKD domain-containing protein</fullName>
    </recommendedName>
</protein>
<evidence type="ECO:0000313" key="5">
    <source>
        <dbReference type="Proteomes" id="UP000177652"/>
    </source>
</evidence>
<dbReference type="Gene3D" id="1.10.101.10">
    <property type="entry name" value="PGBD-like superfamily/PGBD"/>
    <property type="match status" value="1"/>
</dbReference>
<feature type="domain" description="PKD" evidence="3">
    <location>
        <begin position="569"/>
        <end position="652"/>
    </location>
</feature>
<gene>
    <name evidence="4" type="ORF">A3D71_04275</name>
</gene>
<comment type="caution">
    <text evidence="4">The sequence shown here is derived from an EMBL/GenBank/DDBJ whole genome shotgun (WGS) entry which is preliminary data.</text>
</comment>
<dbReference type="InterPro" id="IPR002477">
    <property type="entry name" value="Peptidoglycan-bd-like"/>
</dbReference>
<proteinExistence type="predicted"/>
<evidence type="ECO:0000313" key="4">
    <source>
        <dbReference type="EMBL" id="OGG65663.1"/>
    </source>
</evidence>
<feature type="signal peptide" evidence="2">
    <location>
        <begin position="1"/>
        <end position="22"/>
    </location>
</feature>
<name>A0A1F6DW86_9BACT</name>
<dbReference type="SUPFAM" id="SSF47090">
    <property type="entry name" value="PGBD-like"/>
    <property type="match status" value="1"/>
</dbReference>
<dbReference type="InterPro" id="IPR013783">
    <property type="entry name" value="Ig-like_fold"/>
</dbReference>
<dbReference type="InterPro" id="IPR036365">
    <property type="entry name" value="PGBD-like_sf"/>
</dbReference>
<evidence type="ECO:0000259" key="3">
    <source>
        <dbReference type="PROSITE" id="PS50093"/>
    </source>
</evidence>
<keyword evidence="2" id="KW-0732">Signal</keyword>
<dbReference type="STRING" id="1798497.A3D71_04275"/>
<dbReference type="InterPro" id="IPR035986">
    <property type="entry name" value="PKD_dom_sf"/>
</dbReference>